<comment type="caution">
    <text evidence="3">The sequence shown here is derived from an EMBL/GenBank/DDBJ whole genome shotgun (WGS) entry which is preliminary data.</text>
</comment>
<dbReference type="AlphaFoldDB" id="A0A1B7SPG0"/>
<dbReference type="EMBL" id="JAEUBD010001468">
    <property type="protein sequence ID" value="KAH3660803.1"/>
    <property type="molecule type" value="Genomic_DNA"/>
</dbReference>
<name>A0A1B7SPG0_9ASCO</name>
<feature type="compositionally biased region" description="Basic and acidic residues" evidence="2">
    <location>
        <begin position="150"/>
        <end position="181"/>
    </location>
</feature>
<dbReference type="Pfam" id="PF00076">
    <property type="entry name" value="RRM_1"/>
    <property type="match status" value="1"/>
</dbReference>
<organism evidence="3 4">
    <name type="scientific">Ogataea polymorpha</name>
    <dbReference type="NCBI Taxonomy" id="460523"/>
    <lineage>
        <taxon>Eukaryota</taxon>
        <taxon>Fungi</taxon>
        <taxon>Dikarya</taxon>
        <taxon>Ascomycota</taxon>
        <taxon>Saccharomycotina</taxon>
        <taxon>Pichiomycetes</taxon>
        <taxon>Pichiales</taxon>
        <taxon>Pichiaceae</taxon>
        <taxon>Ogataea</taxon>
    </lineage>
</organism>
<evidence type="ECO:0000313" key="4">
    <source>
        <dbReference type="Proteomes" id="UP000788993"/>
    </source>
</evidence>
<feature type="region of interest" description="Disordered" evidence="2">
    <location>
        <begin position="150"/>
        <end position="198"/>
    </location>
</feature>
<dbReference type="PANTHER" id="PTHR23236">
    <property type="entry name" value="EUKARYOTIC TRANSLATION INITIATION FACTOR 4B/4H"/>
    <property type="match status" value="1"/>
</dbReference>
<gene>
    <name evidence="3" type="ORF">OGATHE_005135</name>
</gene>
<feature type="region of interest" description="Disordered" evidence="2">
    <location>
        <begin position="1"/>
        <end position="55"/>
    </location>
</feature>
<protein>
    <submittedName>
        <fullName evidence="3">Uncharacterized protein</fullName>
    </submittedName>
</protein>
<dbReference type="GO" id="GO:0019843">
    <property type="term" value="F:rRNA binding"/>
    <property type="evidence" value="ECO:0007669"/>
    <property type="project" value="TreeGrafter"/>
</dbReference>
<proteinExistence type="predicted"/>
<dbReference type="SMART" id="SM00360">
    <property type="entry name" value="RRM"/>
    <property type="match status" value="1"/>
</dbReference>
<dbReference type="SUPFAM" id="SSF54928">
    <property type="entry name" value="RNA-binding domain, RBD"/>
    <property type="match status" value="1"/>
</dbReference>
<evidence type="ECO:0000313" key="3">
    <source>
        <dbReference type="EMBL" id="KAH3660803.1"/>
    </source>
</evidence>
<dbReference type="PANTHER" id="PTHR23236:SF51">
    <property type="entry name" value="NUCLEOLAR PROTEIN 6"/>
    <property type="match status" value="1"/>
</dbReference>
<dbReference type="PROSITE" id="PS50102">
    <property type="entry name" value="RRM"/>
    <property type="match status" value="1"/>
</dbReference>
<reference evidence="3" key="2">
    <citation type="submission" date="2021-01" db="EMBL/GenBank/DDBJ databases">
        <authorList>
            <person name="Schikora-Tamarit M.A."/>
        </authorList>
    </citation>
    <scope>NUCLEOTIDE SEQUENCE</scope>
    <source>
        <strain evidence="3">NCAIM Y.01608</strain>
    </source>
</reference>
<dbReference type="InterPro" id="IPR035979">
    <property type="entry name" value="RBD_domain_sf"/>
</dbReference>
<dbReference type="GO" id="GO:0042274">
    <property type="term" value="P:ribosomal small subunit biogenesis"/>
    <property type="evidence" value="ECO:0007669"/>
    <property type="project" value="TreeGrafter"/>
</dbReference>
<dbReference type="InterPro" id="IPR000504">
    <property type="entry name" value="RRM_dom"/>
</dbReference>
<keyword evidence="1" id="KW-0694">RNA-binding</keyword>
<evidence type="ECO:0000256" key="1">
    <source>
        <dbReference type="ARBA" id="ARBA00022884"/>
    </source>
</evidence>
<dbReference type="Gene3D" id="3.30.70.330">
    <property type="match status" value="1"/>
</dbReference>
<keyword evidence="4" id="KW-1185">Reference proteome</keyword>
<dbReference type="RefSeq" id="XP_018213048.1">
    <property type="nucleotide sequence ID" value="XM_018357050.1"/>
</dbReference>
<accession>A0A1B7SPG0</accession>
<dbReference type="Proteomes" id="UP000788993">
    <property type="component" value="Unassembled WGS sequence"/>
</dbReference>
<reference evidence="3" key="1">
    <citation type="journal article" date="2021" name="Open Biol.">
        <title>Shared evolutionary footprints suggest mitochondrial oxidative damage underlies multiple complex I losses in fungi.</title>
        <authorList>
            <person name="Schikora-Tamarit M.A."/>
            <person name="Marcet-Houben M."/>
            <person name="Nosek J."/>
            <person name="Gabaldon T."/>
        </authorList>
    </citation>
    <scope>NUCLEOTIDE SEQUENCE</scope>
    <source>
        <strain evidence="3">NCAIM Y.01608</strain>
    </source>
</reference>
<dbReference type="GO" id="GO:0005730">
    <property type="term" value="C:nucleolus"/>
    <property type="evidence" value="ECO:0007669"/>
    <property type="project" value="TreeGrafter"/>
</dbReference>
<dbReference type="OrthoDB" id="167718at2759"/>
<feature type="compositionally biased region" description="Basic and acidic residues" evidence="2">
    <location>
        <begin position="18"/>
        <end position="39"/>
    </location>
</feature>
<sequence>MSEKLTKKQLKALQFKSKNSEKAAETLEKVKQTKQEPQKKNKTRRRRTSQEKKDRKILFIGNLPYNVSNEDLEKHFKSSSPDKIRIRQEKGIAFLEFETETEDYVKRVEAALKMHHTVMNNRKINVELTVGGGGNSKQRITKIKSKNEKLEKRRKQLELKRHKHELEKRSANTDNANKDEPLTSNSSIHPSRKQLIDK</sequence>
<evidence type="ECO:0000256" key="2">
    <source>
        <dbReference type="SAM" id="MobiDB-lite"/>
    </source>
</evidence>
<dbReference type="InterPro" id="IPR012677">
    <property type="entry name" value="Nucleotide-bd_a/b_plait_sf"/>
</dbReference>